<name>A0AAV4NE28_CAEEX</name>
<sequence>IRYIVIRSELSWTFRVTFKQPQSNSAFVTYHHNILCNGSFYLAVESLRTERNLPVLCGHASYFILQSIEQPIFNGKYSTMYAQSEDTRWWGQYYGEDDVFLDTIMAHIGYVMILDHIMAHISRLWSNL</sequence>
<feature type="non-terminal residue" evidence="1">
    <location>
        <position position="1"/>
    </location>
</feature>
<evidence type="ECO:0000313" key="2">
    <source>
        <dbReference type="Proteomes" id="UP001054945"/>
    </source>
</evidence>
<gene>
    <name evidence="1" type="ORF">CEXT_781901</name>
</gene>
<dbReference type="AlphaFoldDB" id="A0AAV4NE28"/>
<comment type="caution">
    <text evidence="1">The sequence shown here is derived from an EMBL/GenBank/DDBJ whole genome shotgun (WGS) entry which is preliminary data.</text>
</comment>
<dbReference type="Proteomes" id="UP001054945">
    <property type="component" value="Unassembled WGS sequence"/>
</dbReference>
<accession>A0AAV4NE28</accession>
<reference evidence="1 2" key="1">
    <citation type="submission" date="2021-06" db="EMBL/GenBank/DDBJ databases">
        <title>Caerostris extrusa draft genome.</title>
        <authorList>
            <person name="Kono N."/>
            <person name="Arakawa K."/>
        </authorList>
    </citation>
    <scope>NUCLEOTIDE SEQUENCE [LARGE SCALE GENOMIC DNA]</scope>
</reference>
<keyword evidence="2" id="KW-1185">Reference proteome</keyword>
<protein>
    <submittedName>
        <fullName evidence="1">Uncharacterized protein</fullName>
    </submittedName>
</protein>
<proteinExistence type="predicted"/>
<dbReference type="EMBL" id="BPLR01003276">
    <property type="protein sequence ID" value="GIX82951.1"/>
    <property type="molecule type" value="Genomic_DNA"/>
</dbReference>
<evidence type="ECO:0000313" key="1">
    <source>
        <dbReference type="EMBL" id="GIX82951.1"/>
    </source>
</evidence>
<organism evidence="1 2">
    <name type="scientific">Caerostris extrusa</name>
    <name type="common">Bark spider</name>
    <name type="synonym">Caerostris bankana</name>
    <dbReference type="NCBI Taxonomy" id="172846"/>
    <lineage>
        <taxon>Eukaryota</taxon>
        <taxon>Metazoa</taxon>
        <taxon>Ecdysozoa</taxon>
        <taxon>Arthropoda</taxon>
        <taxon>Chelicerata</taxon>
        <taxon>Arachnida</taxon>
        <taxon>Araneae</taxon>
        <taxon>Araneomorphae</taxon>
        <taxon>Entelegynae</taxon>
        <taxon>Araneoidea</taxon>
        <taxon>Araneidae</taxon>
        <taxon>Caerostris</taxon>
    </lineage>
</organism>